<dbReference type="EMBL" id="CP162601">
    <property type="protein sequence ID" value="XDK23954.1"/>
    <property type="molecule type" value="Genomic_DNA"/>
</dbReference>
<feature type="domain" description="DUF6950" evidence="1">
    <location>
        <begin position="6"/>
        <end position="110"/>
    </location>
</feature>
<evidence type="ECO:0000259" key="1">
    <source>
        <dbReference type="Pfam" id="PF22262"/>
    </source>
</evidence>
<protein>
    <recommendedName>
        <fullName evidence="1">DUF6950 domain-containing protein</fullName>
    </recommendedName>
</protein>
<evidence type="ECO:0000313" key="2">
    <source>
        <dbReference type="EMBL" id="XDK23954.1"/>
    </source>
</evidence>
<dbReference type="Pfam" id="PF22262">
    <property type="entry name" value="DUF6950"/>
    <property type="match status" value="1"/>
</dbReference>
<accession>A0AB39HAR9</accession>
<dbReference type="InterPro" id="IPR053802">
    <property type="entry name" value="DUF6950"/>
</dbReference>
<gene>
    <name evidence="2" type="ORF">AB0763_06815</name>
</gene>
<proteinExistence type="predicted"/>
<organism evidence="2">
    <name type="scientific">Vibrio sp. HB236076</name>
    <dbReference type="NCBI Taxonomy" id="3232307"/>
    <lineage>
        <taxon>Bacteria</taxon>
        <taxon>Pseudomonadati</taxon>
        <taxon>Pseudomonadota</taxon>
        <taxon>Gammaproteobacteria</taxon>
        <taxon>Vibrionales</taxon>
        <taxon>Vibrionaceae</taxon>
        <taxon>Vibrio</taxon>
    </lineage>
</organism>
<sequence>MFDYFRETIEAYKGQKHVRGKVDCNLLVLKLFDLDNHEKMFGRYTTIRGGVRVSRKVYGVSSIYEYLQKNEDFREVPKGFQRPFDVIAFKDTHNVYVCLGKYWFGVGEDDIFSFVSPSNYKKEDYVVYRKELN</sequence>
<dbReference type="AlphaFoldDB" id="A0AB39HAR9"/>
<reference evidence="2" key="1">
    <citation type="submission" date="2024-07" db="EMBL/GenBank/DDBJ databases">
        <title>Genome Analysis of a Potential Novel Vibrio Species Secreting pH- and Thermo-stable Alginate Lyase and its Application in Producing Alginate Oligosaccharides.</title>
        <authorList>
            <person name="Huang H."/>
            <person name="Bao K."/>
        </authorList>
    </citation>
    <scope>NUCLEOTIDE SEQUENCE</scope>
    <source>
        <strain evidence="2">HB236076</strain>
    </source>
</reference>
<name>A0AB39HAR9_9VIBR</name>
<dbReference type="RefSeq" id="WP_306099996.1">
    <property type="nucleotide sequence ID" value="NZ_CP162601.1"/>
</dbReference>
<dbReference type="KEGG" id="vih:AB0763_06815"/>